<dbReference type="InterPro" id="IPR000850">
    <property type="entry name" value="Adenylat/UMP-CMP_kin"/>
</dbReference>
<evidence type="ECO:0000256" key="2">
    <source>
        <dbReference type="ARBA" id="ARBA00022679"/>
    </source>
</evidence>
<dbReference type="PANTHER" id="PTHR23359">
    <property type="entry name" value="NUCLEOTIDE KINASE"/>
    <property type="match status" value="1"/>
</dbReference>
<feature type="binding site" evidence="9">
    <location>
        <begin position="63"/>
        <end position="65"/>
    </location>
    <ligand>
        <name>a ribonucleoside 5'-phosphate</name>
        <dbReference type="ChEBI" id="CHEBI:58043"/>
    </ligand>
</feature>
<dbReference type="PROSITE" id="PS00113">
    <property type="entry name" value="ADENYLATE_KINASE"/>
    <property type="match status" value="1"/>
</dbReference>
<feature type="binding site" evidence="9">
    <location>
        <begin position="93"/>
        <end position="96"/>
    </location>
    <ligand>
        <name>a ribonucleoside 5'-phosphate</name>
        <dbReference type="ChEBI" id="CHEBI:58043"/>
    </ligand>
</feature>
<evidence type="ECO:0000256" key="6">
    <source>
        <dbReference type="ARBA" id="ARBA00022975"/>
    </source>
</evidence>
<evidence type="ECO:0000256" key="8">
    <source>
        <dbReference type="ARBA" id="ARBA00048116"/>
    </source>
</evidence>
<comment type="function">
    <text evidence="9">Catalyzes the phosphorylation of pyrimidine nucleoside monophosphates at the expense of ATP. Plays an important role in de novo pyrimidine nucleotide biosynthesis. Has preference for UMP and CMP as phosphate acceptors.</text>
</comment>
<dbReference type="FunFam" id="3.40.50.300:FF:000315">
    <property type="entry name" value="Adenylate kinase 1"/>
    <property type="match status" value="1"/>
</dbReference>
<feature type="binding site" evidence="9">
    <location>
        <position position="176"/>
    </location>
    <ligand>
        <name>ATP</name>
        <dbReference type="ChEBI" id="CHEBI:30616"/>
    </ligand>
</feature>
<comment type="subcellular location">
    <subcellularLocation>
        <location evidence="9">Cytoplasm</location>
    </subcellularLocation>
    <subcellularLocation>
        <location evidence="9">Nucleus</location>
    </subcellularLocation>
</comment>
<dbReference type="EC" id="2.7.4.14" evidence="9"/>
<dbReference type="EMBL" id="JAOPGA020000687">
    <property type="protein sequence ID" value="KAL0480801.1"/>
    <property type="molecule type" value="Genomic_DNA"/>
</dbReference>
<feature type="binding site" evidence="9">
    <location>
        <begin position="15"/>
        <end position="20"/>
    </location>
    <ligand>
        <name>ATP</name>
        <dbReference type="ChEBI" id="CHEBI:30616"/>
    </ligand>
</feature>
<dbReference type="HAMAP" id="MF_03172">
    <property type="entry name" value="Adenylate_kinase_UMP_CMP_kin"/>
    <property type="match status" value="1"/>
</dbReference>
<keyword evidence="4 9" id="KW-0418">Kinase</keyword>
<keyword evidence="5 9" id="KW-0067">ATP-binding</keyword>
<feature type="binding site" evidence="9">
    <location>
        <position position="148"/>
    </location>
    <ligand>
        <name>a ribonucleoside 5'-phosphate</name>
        <dbReference type="ChEBI" id="CHEBI:58043"/>
    </ligand>
</feature>
<dbReference type="InterPro" id="IPR006266">
    <property type="entry name" value="UMP_CMP_kinase"/>
</dbReference>
<evidence type="ECO:0000313" key="11">
    <source>
        <dbReference type="Proteomes" id="UP001431209"/>
    </source>
</evidence>
<dbReference type="GO" id="GO:0019205">
    <property type="term" value="F:nucleobase-containing compound kinase activity"/>
    <property type="evidence" value="ECO:0007669"/>
    <property type="project" value="InterPro"/>
</dbReference>
<feature type="binding site" evidence="9">
    <location>
        <position position="137"/>
    </location>
    <ligand>
        <name>a ribonucleoside 5'-phosphate</name>
        <dbReference type="ChEBI" id="CHEBI:58043"/>
    </ligand>
</feature>
<dbReference type="GO" id="GO:0016776">
    <property type="term" value="F:phosphotransferase activity, phosphate group as acceptor"/>
    <property type="evidence" value="ECO:0007669"/>
    <property type="project" value="InterPro"/>
</dbReference>
<evidence type="ECO:0000256" key="9">
    <source>
        <dbReference type="HAMAP-Rule" id="MF_03172"/>
    </source>
</evidence>
<keyword evidence="1 9" id="KW-0963">Cytoplasm</keyword>
<keyword evidence="7 9" id="KW-0539">Nucleus</keyword>
<keyword evidence="2 9" id="KW-0808">Transferase</keyword>
<keyword evidence="11" id="KW-1185">Reference proteome</keyword>
<evidence type="ECO:0000256" key="5">
    <source>
        <dbReference type="ARBA" id="ARBA00022840"/>
    </source>
</evidence>
<dbReference type="SUPFAM" id="SSF52540">
    <property type="entry name" value="P-loop containing nucleoside triphosphate hydrolases"/>
    <property type="match status" value="1"/>
</dbReference>
<organism evidence="10 11">
    <name type="scientific">Acrasis kona</name>
    <dbReference type="NCBI Taxonomy" id="1008807"/>
    <lineage>
        <taxon>Eukaryota</taxon>
        <taxon>Discoba</taxon>
        <taxon>Heterolobosea</taxon>
        <taxon>Tetramitia</taxon>
        <taxon>Eutetramitia</taxon>
        <taxon>Acrasidae</taxon>
        <taxon>Acrasis</taxon>
    </lineage>
</organism>
<dbReference type="InterPro" id="IPR033690">
    <property type="entry name" value="Adenylat_kinase_CS"/>
</dbReference>
<comment type="domain">
    <text evidence="9">Consists of three domains, a large central CORE domain and two small peripheral domains, NMPbind and LID, which undergo movements during catalysis. The LID domain closes over the site of phosphoryl transfer upon ATP binding. Assembling and dissambling the active center during each catalytic cycle provides an effective means to prevent ATP hydrolysis.</text>
</comment>
<comment type="catalytic activity">
    <reaction evidence="9">
        <text>CMP + ATP = CDP + ADP</text>
        <dbReference type="Rhea" id="RHEA:11600"/>
        <dbReference type="ChEBI" id="CHEBI:30616"/>
        <dbReference type="ChEBI" id="CHEBI:58069"/>
        <dbReference type="ChEBI" id="CHEBI:60377"/>
        <dbReference type="ChEBI" id="CHEBI:456216"/>
        <dbReference type="EC" id="2.7.4.14"/>
    </reaction>
</comment>
<sequence length="215" mass="24235">MPEHRRIIFVLGGPGSGKGTQCSKLVSSYDNVVHFSAGDLLRAETSSGTDLGNMISQMIKEGQIVPGHITIELLRKAIYSHPNSKNSTFLIDGFPREMKQAVDFENEVCKCEFVLFFECPEAELEKRLLHRGETSGRSDDNMESIRKRFKTFVTQSLPVIDYFEKQGRVRRVNSCRPIESVYNEVSSLVKPQDFSFTGFFAFAALLAVQIALTRK</sequence>
<evidence type="ECO:0000256" key="4">
    <source>
        <dbReference type="ARBA" id="ARBA00022777"/>
    </source>
</evidence>
<gene>
    <name evidence="10" type="ORF">AKO1_006948</name>
</gene>
<proteinExistence type="inferred from homology"/>
<dbReference type="GO" id="GO:0006207">
    <property type="term" value="P:'de novo' pyrimidine nucleobase biosynthetic process"/>
    <property type="evidence" value="ECO:0007669"/>
    <property type="project" value="InterPro"/>
</dbReference>
<comment type="catalytic activity">
    <reaction evidence="8 9">
        <text>UMP + ATP = UDP + ADP</text>
        <dbReference type="Rhea" id="RHEA:24400"/>
        <dbReference type="ChEBI" id="CHEBI:30616"/>
        <dbReference type="ChEBI" id="CHEBI:57865"/>
        <dbReference type="ChEBI" id="CHEBI:58223"/>
        <dbReference type="ChEBI" id="CHEBI:456216"/>
        <dbReference type="EC" id="2.7.4.14"/>
    </reaction>
</comment>
<evidence type="ECO:0000256" key="7">
    <source>
        <dbReference type="ARBA" id="ARBA00023242"/>
    </source>
</evidence>
<keyword evidence="3 9" id="KW-0547">Nucleotide-binding</keyword>
<dbReference type="HAMAP" id="MF_00235">
    <property type="entry name" value="Adenylate_kinase_Adk"/>
    <property type="match status" value="1"/>
</dbReference>
<dbReference type="Gene3D" id="3.40.50.300">
    <property type="entry name" value="P-loop containing nucleotide triphosphate hydrolases"/>
    <property type="match status" value="1"/>
</dbReference>
<feature type="binding site" evidence="9">
    <location>
        <position position="131"/>
    </location>
    <ligand>
        <name>ATP</name>
        <dbReference type="ChEBI" id="CHEBI:30616"/>
    </ligand>
</feature>
<keyword evidence="6 9" id="KW-0665">Pyrimidine biosynthesis</keyword>
<dbReference type="GO" id="GO:0005634">
    <property type="term" value="C:nucleus"/>
    <property type="evidence" value="ECO:0007669"/>
    <property type="project" value="UniProtKB-SubCell"/>
</dbReference>
<comment type="caution">
    <text evidence="9">Lacks conserved residue(s) required for the propagation of feature annotation.</text>
</comment>
<dbReference type="PRINTS" id="PR00094">
    <property type="entry name" value="ADENYLTKNASE"/>
</dbReference>
<evidence type="ECO:0000256" key="3">
    <source>
        <dbReference type="ARBA" id="ARBA00022741"/>
    </source>
</evidence>
<dbReference type="Pfam" id="PF00406">
    <property type="entry name" value="ADK"/>
    <property type="match status" value="1"/>
</dbReference>
<feature type="region of interest" description="LID" evidence="9">
    <location>
        <begin position="130"/>
        <end position="140"/>
    </location>
</feature>
<name>A0AAW2YVH4_9EUKA</name>
<dbReference type="NCBIfam" id="TIGR01359">
    <property type="entry name" value="UMP_CMP_kin_fam"/>
    <property type="match status" value="1"/>
</dbReference>
<accession>A0AAW2YVH4</accession>
<comment type="catalytic activity">
    <reaction evidence="9">
        <text>dCMP + ATP = dCDP + ADP</text>
        <dbReference type="Rhea" id="RHEA:25094"/>
        <dbReference type="ChEBI" id="CHEBI:30616"/>
        <dbReference type="ChEBI" id="CHEBI:57566"/>
        <dbReference type="ChEBI" id="CHEBI:58593"/>
        <dbReference type="ChEBI" id="CHEBI:456216"/>
        <dbReference type="EC" id="2.7.4.14"/>
    </reaction>
</comment>
<comment type="subunit">
    <text evidence="9">Monomer.</text>
</comment>
<dbReference type="InterPro" id="IPR027417">
    <property type="entry name" value="P-loop_NTPase"/>
</dbReference>
<dbReference type="Proteomes" id="UP001431209">
    <property type="component" value="Unassembled WGS sequence"/>
</dbReference>
<dbReference type="GO" id="GO:0005737">
    <property type="term" value="C:cytoplasm"/>
    <property type="evidence" value="ECO:0007669"/>
    <property type="project" value="UniProtKB-SubCell"/>
</dbReference>
<dbReference type="GO" id="GO:0009123">
    <property type="term" value="P:nucleoside monophosphate metabolic process"/>
    <property type="evidence" value="ECO:0007669"/>
    <property type="project" value="UniProtKB-ARBA"/>
</dbReference>
<evidence type="ECO:0000313" key="10">
    <source>
        <dbReference type="EMBL" id="KAL0480801.1"/>
    </source>
</evidence>
<evidence type="ECO:0000256" key="1">
    <source>
        <dbReference type="ARBA" id="ARBA00022490"/>
    </source>
</evidence>
<protein>
    <recommendedName>
        <fullName evidence="9">UMP-CMP kinase</fullName>
        <ecNumber evidence="9">2.7.4.14</ecNumber>
    </recommendedName>
    <alternativeName>
        <fullName evidence="9">Deoxycytidylate kinase</fullName>
        <shortName evidence="9">CK</shortName>
        <shortName evidence="9">dCMP kinase</shortName>
    </alternativeName>
    <alternativeName>
        <fullName evidence="9">Uridine monophosphate/cytidine monophosphate kinase</fullName>
        <shortName evidence="9">UMP/CMP kinase</shortName>
        <shortName evidence="9">UMP/CMPK</shortName>
    </alternativeName>
</protein>
<comment type="cofactor">
    <cofactor evidence="9">
        <name>Mg(2+)</name>
        <dbReference type="ChEBI" id="CHEBI:18420"/>
    </cofactor>
    <text evidence="9">Binds 1 Mg(2+) ion per monomer.</text>
</comment>
<comment type="similarity">
    <text evidence="9">Belongs to the adenylate kinase family. UMP-CMP kinase subfamily.</text>
</comment>
<reference evidence="10 11" key="1">
    <citation type="submission" date="2024-03" db="EMBL/GenBank/DDBJ databases">
        <title>The Acrasis kona genome and developmental transcriptomes reveal deep origins of eukaryotic multicellular pathways.</title>
        <authorList>
            <person name="Sheikh S."/>
            <person name="Fu C.-J."/>
            <person name="Brown M.W."/>
            <person name="Baldauf S.L."/>
        </authorList>
    </citation>
    <scope>NUCLEOTIDE SEQUENCE [LARGE SCALE GENOMIC DNA]</scope>
    <source>
        <strain evidence="10 11">ATCC MYA-3509</strain>
    </source>
</reference>
<dbReference type="CDD" id="cd01428">
    <property type="entry name" value="ADK"/>
    <property type="match status" value="1"/>
</dbReference>
<dbReference type="AlphaFoldDB" id="A0AAW2YVH4"/>
<dbReference type="GO" id="GO:0006221">
    <property type="term" value="P:pyrimidine nucleotide biosynthetic process"/>
    <property type="evidence" value="ECO:0007669"/>
    <property type="project" value="UniProtKB-UniRule"/>
</dbReference>
<comment type="caution">
    <text evidence="10">The sequence shown here is derived from an EMBL/GenBank/DDBJ whole genome shotgun (WGS) entry which is preliminary data.</text>
</comment>
<feature type="binding site" evidence="9">
    <location>
        <position position="42"/>
    </location>
    <ligand>
        <name>a ribonucleoside 5'-phosphate</name>
        <dbReference type="ChEBI" id="CHEBI:58043"/>
    </ligand>
</feature>
<dbReference type="GO" id="GO:0005524">
    <property type="term" value="F:ATP binding"/>
    <property type="evidence" value="ECO:0007669"/>
    <property type="project" value="UniProtKB-KW"/>
</dbReference>